<dbReference type="KEGG" id="tng:GSTEN00007433G001"/>
<dbReference type="EMBL" id="CAAE01009777">
    <property type="protein sequence ID" value="CAF92289.1"/>
    <property type="molecule type" value="Genomic_DNA"/>
</dbReference>
<proteinExistence type="predicted"/>
<feature type="region of interest" description="Disordered" evidence="1">
    <location>
        <begin position="1"/>
        <end position="24"/>
    </location>
</feature>
<organism evidence="2">
    <name type="scientific">Tetraodon nigroviridis</name>
    <name type="common">Spotted green pufferfish</name>
    <name type="synonym">Chelonodon nigroviridis</name>
    <dbReference type="NCBI Taxonomy" id="99883"/>
    <lineage>
        <taxon>Eukaryota</taxon>
        <taxon>Metazoa</taxon>
        <taxon>Chordata</taxon>
        <taxon>Craniata</taxon>
        <taxon>Vertebrata</taxon>
        <taxon>Euteleostomi</taxon>
        <taxon>Actinopterygii</taxon>
        <taxon>Neopterygii</taxon>
        <taxon>Teleostei</taxon>
        <taxon>Neoteleostei</taxon>
        <taxon>Acanthomorphata</taxon>
        <taxon>Eupercaria</taxon>
        <taxon>Tetraodontiformes</taxon>
        <taxon>Tetradontoidea</taxon>
        <taxon>Tetraodontidae</taxon>
        <taxon>Tetraodon</taxon>
    </lineage>
</organism>
<gene>
    <name evidence="2" type="ORF">GSTENG00007433001</name>
</gene>
<evidence type="ECO:0000256" key="1">
    <source>
        <dbReference type="SAM" id="MobiDB-lite"/>
    </source>
</evidence>
<reference evidence="2" key="2">
    <citation type="submission" date="2004-02" db="EMBL/GenBank/DDBJ databases">
        <authorList>
            <consortium name="Genoscope"/>
            <consortium name="Whitehead Institute Centre for Genome Research"/>
        </authorList>
    </citation>
    <scope>NUCLEOTIDE SEQUENCE</scope>
</reference>
<accession>Q4T493</accession>
<evidence type="ECO:0000313" key="2">
    <source>
        <dbReference type="EMBL" id="CAF92289.1"/>
    </source>
</evidence>
<sequence length="24" mass="2839">HDLSEEDGRKRVRGVQQRHIPVRA</sequence>
<protein>
    <submittedName>
        <fullName evidence="2">Chromosome undetermined SCAF9777, whole genome shotgun sequence</fullName>
    </submittedName>
</protein>
<name>Q4T493_TETNG</name>
<feature type="non-terminal residue" evidence="2">
    <location>
        <position position="1"/>
    </location>
</feature>
<reference evidence="2" key="1">
    <citation type="journal article" date="2004" name="Nature">
        <title>Genome duplication in the teleost fish Tetraodon nigroviridis reveals the early vertebrate proto-karyotype.</title>
        <authorList>
            <person name="Jaillon O."/>
            <person name="Aury J.-M."/>
            <person name="Brunet F."/>
            <person name="Petit J.-L."/>
            <person name="Stange-Thomann N."/>
            <person name="Mauceli E."/>
            <person name="Bouneau L."/>
            <person name="Fischer C."/>
            <person name="Ozouf-Costaz C."/>
            <person name="Bernot A."/>
            <person name="Nicaud S."/>
            <person name="Jaffe D."/>
            <person name="Fisher S."/>
            <person name="Lutfalla G."/>
            <person name="Dossat C."/>
            <person name="Segurens B."/>
            <person name="Dasilva C."/>
            <person name="Salanoubat M."/>
            <person name="Levy M."/>
            <person name="Boudet N."/>
            <person name="Castellano S."/>
            <person name="Anthouard V."/>
            <person name="Jubin C."/>
            <person name="Castelli V."/>
            <person name="Katinka M."/>
            <person name="Vacherie B."/>
            <person name="Biemont C."/>
            <person name="Skalli Z."/>
            <person name="Cattolico L."/>
            <person name="Poulain J."/>
            <person name="De Berardinis V."/>
            <person name="Cruaud C."/>
            <person name="Duprat S."/>
            <person name="Brottier P."/>
            <person name="Coutanceau J.-P."/>
            <person name="Gouzy J."/>
            <person name="Parra G."/>
            <person name="Lardier G."/>
            <person name="Chapple C."/>
            <person name="McKernan K.J."/>
            <person name="McEwan P."/>
            <person name="Bosak S."/>
            <person name="Kellis M."/>
            <person name="Volff J.-N."/>
            <person name="Guigo R."/>
            <person name="Zody M.C."/>
            <person name="Mesirov J."/>
            <person name="Lindblad-Toh K."/>
            <person name="Birren B."/>
            <person name="Nusbaum C."/>
            <person name="Kahn D."/>
            <person name="Robinson-Rechavi M."/>
            <person name="Laudet V."/>
            <person name="Schachter V."/>
            <person name="Quetier F."/>
            <person name="Saurin W."/>
            <person name="Scarpelli C."/>
            <person name="Wincker P."/>
            <person name="Lander E.S."/>
            <person name="Weissenbach J."/>
            <person name="Roest Crollius H."/>
        </authorList>
    </citation>
    <scope>NUCLEOTIDE SEQUENCE [LARGE SCALE GENOMIC DNA]</scope>
</reference>
<dbReference type="AlphaFoldDB" id="Q4T493"/>